<keyword evidence="8" id="KW-1185">Reference proteome</keyword>
<keyword evidence="5" id="KW-0472">Membrane</keyword>
<evidence type="ECO:0000256" key="2">
    <source>
        <dbReference type="ARBA" id="ARBA00022827"/>
    </source>
</evidence>
<dbReference type="SUPFAM" id="SSF51905">
    <property type="entry name" value="FAD/NAD(P)-binding domain"/>
    <property type="match status" value="1"/>
</dbReference>
<keyword evidence="5" id="KW-0812">Transmembrane</keyword>
<keyword evidence="5" id="KW-1133">Transmembrane helix</keyword>
<feature type="transmembrane region" description="Helical" evidence="5">
    <location>
        <begin position="393"/>
        <end position="415"/>
    </location>
</feature>
<dbReference type="PANTHER" id="PTHR46972:SF1">
    <property type="entry name" value="FAD DEPENDENT OXIDOREDUCTASE DOMAIN-CONTAINING PROTEIN"/>
    <property type="match status" value="1"/>
</dbReference>
<dbReference type="AlphaFoldDB" id="A0A2S6C9L7"/>
<protein>
    <recommendedName>
        <fullName evidence="6">FAD-binding domain-containing protein</fullName>
    </recommendedName>
</protein>
<sequence>MGTNVAIVGSADVIHFFIGPAGCMLARLLLNNNTDISVTIFESESSIDFRSQGGTLDLHERTGQAALKEAGLFDELLKYARYDGEAFKIADKDLLCYIAQQGSKGSSTTGRPEVDRPRLRELLFRSLPEATIRWSKKLVKISEDHVLSFADGSTASGFDLIVGADGAWSKVSPLLSDARPYYSGIAGHSLLISNAEQQVPKLHKLVNRGNLFSFSNGKSVMAQQMGDGSINVATWAVRPSDWQSAYNVHDREEVKKTIREEYAGWHPDLLALTQAADGAVQPRDLYMLPIGQKWKHRPGVTLIGDAAHVMTPFAGEGVNLALQDAMKLASAIKSSHSSSYLDSNIEAFERDMFSRATETQQLTYDMMTAMFFTPGAPRQGIERYILRAVRGELGPWVTALLTPVVYAWFLIFKLIW</sequence>
<dbReference type="Pfam" id="PF01494">
    <property type="entry name" value="FAD_binding_3"/>
    <property type="match status" value="1"/>
</dbReference>
<dbReference type="GO" id="GO:0004497">
    <property type="term" value="F:monooxygenase activity"/>
    <property type="evidence" value="ECO:0007669"/>
    <property type="project" value="UniProtKB-KW"/>
</dbReference>
<evidence type="ECO:0000256" key="3">
    <source>
        <dbReference type="ARBA" id="ARBA00023002"/>
    </source>
</evidence>
<gene>
    <name evidence="7" type="ORF">CBER1_00746</name>
</gene>
<dbReference type="InterPro" id="IPR002938">
    <property type="entry name" value="FAD-bd"/>
</dbReference>
<evidence type="ECO:0000256" key="4">
    <source>
        <dbReference type="ARBA" id="ARBA00023033"/>
    </source>
</evidence>
<accession>A0A2S6C9L7</accession>
<organism evidence="7 8">
    <name type="scientific">Cercospora berteroae</name>
    <dbReference type="NCBI Taxonomy" id="357750"/>
    <lineage>
        <taxon>Eukaryota</taxon>
        <taxon>Fungi</taxon>
        <taxon>Dikarya</taxon>
        <taxon>Ascomycota</taxon>
        <taxon>Pezizomycotina</taxon>
        <taxon>Dothideomycetes</taxon>
        <taxon>Dothideomycetidae</taxon>
        <taxon>Mycosphaerellales</taxon>
        <taxon>Mycosphaerellaceae</taxon>
        <taxon>Cercospora</taxon>
    </lineage>
</organism>
<evidence type="ECO:0000256" key="5">
    <source>
        <dbReference type="SAM" id="Phobius"/>
    </source>
</evidence>
<evidence type="ECO:0000313" key="8">
    <source>
        <dbReference type="Proteomes" id="UP000237631"/>
    </source>
</evidence>
<reference evidence="8" key="1">
    <citation type="journal article" date="2017" name="bioRxiv">
        <title>Conservation of a gene cluster reveals novel cercosporin biosynthetic mechanisms and extends production to the genus Colletotrichum.</title>
        <authorList>
            <person name="de Jonge R."/>
            <person name="Ebert M.K."/>
            <person name="Huitt-Roehl C.R."/>
            <person name="Pal P."/>
            <person name="Suttle J.C."/>
            <person name="Spanner R.E."/>
            <person name="Neubauer J.D."/>
            <person name="Jurick W.M.II."/>
            <person name="Stott K.A."/>
            <person name="Secor G.A."/>
            <person name="Thomma B.P.H.J."/>
            <person name="Van de Peer Y."/>
            <person name="Townsend C.A."/>
            <person name="Bolton M.D."/>
        </authorList>
    </citation>
    <scope>NUCLEOTIDE SEQUENCE [LARGE SCALE GENOMIC DNA]</scope>
    <source>
        <strain evidence="8">CBS538.71</strain>
    </source>
</reference>
<dbReference type="Gene3D" id="3.50.50.60">
    <property type="entry name" value="FAD/NAD(P)-binding domain"/>
    <property type="match status" value="1"/>
</dbReference>
<dbReference type="InterPro" id="IPR036188">
    <property type="entry name" value="FAD/NAD-bd_sf"/>
</dbReference>
<evidence type="ECO:0000259" key="6">
    <source>
        <dbReference type="Pfam" id="PF01494"/>
    </source>
</evidence>
<comment type="caution">
    <text evidence="7">The sequence shown here is derived from an EMBL/GenBank/DDBJ whole genome shotgun (WGS) entry which is preliminary data.</text>
</comment>
<keyword evidence="3" id="KW-0560">Oxidoreductase</keyword>
<dbReference type="STRING" id="357750.A0A2S6C9L7"/>
<keyword evidence="4" id="KW-0503">Monooxygenase</keyword>
<proteinExistence type="predicted"/>
<evidence type="ECO:0000256" key="1">
    <source>
        <dbReference type="ARBA" id="ARBA00022630"/>
    </source>
</evidence>
<name>A0A2S6C9L7_9PEZI</name>
<dbReference type="Proteomes" id="UP000237631">
    <property type="component" value="Unassembled WGS sequence"/>
</dbReference>
<dbReference type="GO" id="GO:0071949">
    <property type="term" value="F:FAD binding"/>
    <property type="evidence" value="ECO:0007669"/>
    <property type="project" value="InterPro"/>
</dbReference>
<evidence type="ECO:0000313" key="7">
    <source>
        <dbReference type="EMBL" id="PPJ56410.1"/>
    </source>
</evidence>
<keyword evidence="2" id="KW-0274">FAD</keyword>
<dbReference type="OrthoDB" id="655030at2759"/>
<keyword evidence="1" id="KW-0285">Flavoprotein</keyword>
<dbReference type="PANTHER" id="PTHR46972">
    <property type="entry name" value="MONOOXYGENASE ASQM-RELATED"/>
    <property type="match status" value="1"/>
</dbReference>
<dbReference type="PRINTS" id="PR00420">
    <property type="entry name" value="RNGMNOXGNASE"/>
</dbReference>
<dbReference type="EMBL" id="PNEN01000520">
    <property type="protein sequence ID" value="PPJ56410.1"/>
    <property type="molecule type" value="Genomic_DNA"/>
</dbReference>
<feature type="domain" description="FAD-binding" evidence="6">
    <location>
        <begin position="3"/>
        <end position="334"/>
    </location>
</feature>